<keyword evidence="2" id="KW-1185">Reference proteome</keyword>
<gene>
    <name evidence="1" type="ORF">EV386_1963</name>
</gene>
<proteinExistence type="predicted"/>
<evidence type="ECO:0000313" key="1">
    <source>
        <dbReference type="EMBL" id="RZS61653.1"/>
    </source>
</evidence>
<reference evidence="1 2" key="1">
    <citation type="submission" date="2019-02" db="EMBL/GenBank/DDBJ databases">
        <title>Sequencing the genomes of 1000 actinobacteria strains.</title>
        <authorList>
            <person name="Klenk H.-P."/>
        </authorList>
    </citation>
    <scope>NUCLEOTIDE SEQUENCE [LARGE SCALE GENOMIC DNA]</scope>
    <source>
        <strain evidence="1 2">DSM 16932</strain>
    </source>
</reference>
<organism evidence="1 2">
    <name type="scientific">Xylanimonas ulmi</name>
    <dbReference type="NCBI Taxonomy" id="228973"/>
    <lineage>
        <taxon>Bacteria</taxon>
        <taxon>Bacillati</taxon>
        <taxon>Actinomycetota</taxon>
        <taxon>Actinomycetes</taxon>
        <taxon>Micrococcales</taxon>
        <taxon>Promicromonosporaceae</taxon>
        <taxon>Xylanimonas</taxon>
    </lineage>
</organism>
<dbReference type="EMBL" id="SGWX01000001">
    <property type="protein sequence ID" value="RZS61653.1"/>
    <property type="molecule type" value="Genomic_DNA"/>
</dbReference>
<accession>A0A4Q7M3T8</accession>
<name>A0A4Q7M3T8_9MICO</name>
<dbReference type="AlphaFoldDB" id="A0A4Q7M3T8"/>
<sequence length="93" mass="9301">MPARLGITVAHMDSTSYAAAVAANVERAILGAGLTVPGVARVTGIPRTTFARRLASDGFSPFSVAEVKAIANAVGTTAAALTTVYTEPVAAVA</sequence>
<evidence type="ECO:0000313" key="2">
    <source>
        <dbReference type="Proteomes" id="UP000293852"/>
    </source>
</evidence>
<evidence type="ECO:0008006" key="3">
    <source>
        <dbReference type="Google" id="ProtNLM"/>
    </source>
</evidence>
<dbReference type="Proteomes" id="UP000293852">
    <property type="component" value="Unassembled WGS sequence"/>
</dbReference>
<protein>
    <recommendedName>
        <fullName evidence="3">Cro/C1-type helix-turn-helix DNA-binding protein</fullName>
    </recommendedName>
</protein>
<comment type="caution">
    <text evidence="1">The sequence shown here is derived from an EMBL/GenBank/DDBJ whole genome shotgun (WGS) entry which is preliminary data.</text>
</comment>